<evidence type="ECO:0000313" key="9">
    <source>
        <dbReference type="Proteomes" id="UP000182248"/>
    </source>
</evidence>
<dbReference type="SUPFAM" id="SSF118215">
    <property type="entry name" value="Proton glutamate symport protein"/>
    <property type="match status" value="1"/>
</dbReference>
<evidence type="ECO:0000256" key="7">
    <source>
        <dbReference type="SAM" id="Phobius"/>
    </source>
</evidence>
<keyword evidence="5 7" id="KW-1133">Transmembrane helix</keyword>
<dbReference type="Gene3D" id="1.10.3860.10">
    <property type="entry name" value="Sodium:dicarboxylate symporter"/>
    <property type="match status" value="1"/>
</dbReference>
<feature type="transmembrane region" description="Helical" evidence="7">
    <location>
        <begin position="316"/>
        <end position="341"/>
    </location>
</feature>
<dbReference type="GO" id="GO:0005886">
    <property type="term" value="C:plasma membrane"/>
    <property type="evidence" value="ECO:0007669"/>
    <property type="project" value="UniProtKB-SubCell"/>
</dbReference>
<dbReference type="Proteomes" id="UP000182248">
    <property type="component" value="Unassembled WGS sequence"/>
</dbReference>
<name>A0A1K1MBU3_9FLAO</name>
<dbReference type="OrthoDB" id="9768885at2"/>
<evidence type="ECO:0000256" key="3">
    <source>
        <dbReference type="ARBA" id="ARBA00022475"/>
    </source>
</evidence>
<feature type="transmembrane region" description="Helical" evidence="7">
    <location>
        <begin position="125"/>
        <end position="143"/>
    </location>
</feature>
<evidence type="ECO:0000313" key="8">
    <source>
        <dbReference type="EMBL" id="SFW20592.1"/>
    </source>
</evidence>
<evidence type="ECO:0000256" key="5">
    <source>
        <dbReference type="ARBA" id="ARBA00022989"/>
    </source>
</evidence>
<accession>A0A1K1MBU3</accession>
<proteinExistence type="predicted"/>
<dbReference type="EMBL" id="FPJE01000002">
    <property type="protein sequence ID" value="SFW20592.1"/>
    <property type="molecule type" value="Genomic_DNA"/>
</dbReference>
<reference evidence="8 9" key="1">
    <citation type="submission" date="2016-11" db="EMBL/GenBank/DDBJ databases">
        <authorList>
            <person name="Jaros S."/>
            <person name="Januszkiewicz K."/>
            <person name="Wedrychowicz H."/>
        </authorList>
    </citation>
    <scope>NUCLEOTIDE SEQUENCE [LARGE SCALE GENOMIC DNA]</scope>
    <source>
        <strain evidence="8 9">CGMCC 1.12145</strain>
    </source>
</reference>
<dbReference type="GO" id="GO:0015293">
    <property type="term" value="F:symporter activity"/>
    <property type="evidence" value="ECO:0007669"/>
    <property type="project" value="UniProtKB-KW"/>
</dbReference>
<keyword evidence="9" id="KW-1185">Reference proteome</keyword>
<evidence type="ECO:0000256" key="6">
    <source>
        <dbReference type="ARBA" id="ARBA00023136"/>
    </source>
</evidence>
<dbReference type="AlphaFoldDB" id="A0A1K1MBU3"/>
<protein>
    <submittedName>
        <fullName evidence="8">Na+/H+-dicarboxylate symporter</fullName>
    </submittedName>
</protein>
<keyword evidence="3" id="KW-1003">Cell membrane</keyword>
<keyword evidence="4 7" id="KW-0812">Transmembrane</keyword>
<feature type="transmembrane region" description="Helical" evidence="7">
    <location>
        <begin position="283"/>
        <end position="304"/>
    </location>
</feature>
<dbReference type="InterPro" id="IPR036458">
    <property type="entry name" value="Na:dicarbo_symporter_sf"/>
</dbReference>
<gene>
    <name evidence="8" type="ORF">SAMN02927921_00546</name>
</gene>
<comment type="subcellular location">
    <subcellularLocation>
        <location evidence="1">Cell membrane</location>
        <topology evidence="1">Multi-pass membrane protein</topology>
    </subcellularLocation>
</comment>
<dbReference type="PANTHER" id="PTHR42865">
    <property type="entry name" value="PROTON/GLUTAMATE-ASPARTATE SYMPORTER"/>
    <property type="match status" value="1"/>
</dbReference>
<evidence type="ECO:0000256" key="4">
    <source>
        <dbReference type="ARBA" id="ARBA00022692"/>
    </source>
</evidence>
<evidence type="ECO:0000256" key="1">
    <source>
        <dbReference type="ARBA" id="ARBA00004651"/>
    </source>
</evidence>
<dbReference type="Pfam" id="PF00375">
    <property type="entry name" value="SDF"/>
    <property type="match status" value="1"/>
</dbReference>
<dbReference type="RefSeq" id="WP_072315829.1">
    <property type="nucleotide sequence ID" value="NZ_FPJE01000002.1"/>
</dbReference>
<feature type="transmembrane region" description="Helical" evidence="7">
    <location>
        <begin position="429"/>
        <end position="455"/>
    </location>
</feature>
<keyword evidence="6 7" id="KW-0472">Membrane</keyword>
<dbReference type="PRINTS" id="PR00173">
    <property type="entry name" value="EDTRNSPORT"/>
</dbReference>
<dbReference type="STRING" id="1150368.SAMN02927921_00546"/>
<keyword evidence="2" id="KW-0813">Transport</keyword>
<feature type="transmembrane region" description="Helical" evidence="7">
    <location>
        <begin position="164"/>
        <end position="184"/>
    </location>
</feature>
<dbReference type="InterPro" id="IPR001991">
    <property type="entry name" value="Na-dicarboxylate_symporter"/>
</dbReference>
<dbReference type="PANTHER" id="PTHR42865:SF7">
    <property type="entry name" value="PROTON_GLUTAMATE-ASPARTATE SYMPORTER"/>
    <property type="match status" value="1"/>
</dbReference>
<sequence length="512" mass="55643">MKKKIALHWQIVIGMVLGVVFGLVMANIGKPDQEVLDKAAGYNTALTSSLSRQADLEEDLEALRIRFKEGQTGGMAYLVQKENIAQELRELDKKIASDHEALRELPTEPTGKTFIENWIYPFGELFINLLKLIAIPLIIASLIKGVADLQDISKLSSIGIRTMVLYIITTIFAITIGLGVANIVKPGSGISQETIERLTSNSGNADMVNQRISDSQSKTKNFVEFIVDVVPDNIFGAMADNNQMLQVIFFTIMLGVCMLLIGEERAKPLKDFFDSLNDAILKMVDLIIKIAPIAVFALLANVVAGTNDVEVLLALLKYSLTVIGALVLMVVVYMTIVGLYVKKNPLWFLRQISPVQLLAFSTSSSAATLPVNMERVRDYVGVDEEVSSFVLPIGATINMDGTSLYQAVATIFICEALHFDITFADQLTIIFTALLASIGTAGVPGVGVVMLIIVLQSINFPADKLPLGIALILSVDRILDMCRTVINVTGDATVATVVAKSVGKLGEPEYED</sequence>
<evidence type="ECO:0000256" key="2">
    <source>
        <dbReference type="ARBA" id="ARBA00022448"/>
    </source>
</evidence>
<organism evidence="8 9">
    <name type="scientific">Sinomicrobium oceani</name>
    <dbReference type="NCBI Taxonomy" id="1150368"/>
    <lineage>
        <taxon>Bacteria</taxon>
        <taxon>Pseudomonadati</taxon>
        <taxon>Bacteroidota</taxon>
        <taxon>Flavobacteriia</taxon>
        <taxon>Flavobacteriales</taxon>
        <taxon>Flavobacteriaceae</taxon>
        <taxon>Sinomicrobium</taxon>
    </lineage>
</organism>
<feature type="transmembrane region" description="Helical" evidence="7">
    <location>
        <begin position="244"/>
        <end position="262"/>
    </location>
</feature>
<feature type="transmembrane region" description="Helical" evidence="7">
    <location>
        <begin position="7"/>
        <end position="28"/>
    </location>
</feature>